<dbReference type="Proteomes" id="UP000430345">
    <property type="component" value="Unassembled WGS sequence"/>
</dbReference>
<dbReference type="InterPro" id="IPR017853">
    <property type="entry name" value="GH"/>
</dbReference>
<dbReference type="PANTHER" id="PTHR34135">
    <property type="entry name" value="LYSOZYME"/>
    <property type="match status" value="1"/>
</dbReference>
<comment type="caution">
    <text evidence="4">The sequence shown here is derived from an EMBL/GenBank/DDBJ whole genome shotgun (WGS) entry which is preliminary data.</text>
</comment>
<dbReference type="GO" id="GO:0016998">
    <property type="term" value="P:cell wall macromolecule catabolic process"/>
    <property type="evidence" value="ECO:0007669"/>
    <property type="project" value="InterPro"/>
</dbReference>
<dbReference type="GO" id="GO:0009253">
    <property type="term" value="P:peptidoglycan catabolic process"/>
    <property type="evidence" value="ECO:0007669"/>
    <property type="project" value="InterPro"/>
</dbReference>
<dbReference type="Gene3D" id="3.20.20.80">
    <property type="entry name" value="Glycosidases"/>
    <property type="match status" value="1"/>
</dbReference>
<name>A0A6I1MRJ0_9CLOT</name>
<keyword evidence="5" id="KW-1185">Reference proteome</keyword>
<dbReference type="InterPro" id="IPR002053">
    <property type="entry name" value="Glyco_hydro_25"/>
</dbReference>
<dbReference type="AlphaFoldDB" id="A0A6I1MRJ0"/>
<dbReference type="InterPro" id="IPR018077">
    <property type="entry name" value="Glyco_hydro_fam25_subgr"/>
</dbReference>
<organism evidence="4 5">
    <name type="scientific">Clostridium tarantellae</name>
    <dbReference type="NCBI Taxonomy" id="39493"/>
    <lineage>
        <taxon>Bacteria</taxon>
        <taxon>Bacillati</taxon>
        <taxon>Bacillota</taxon>
        <taxon>Clostridia</taxon>
        <taxon>Eubacteriales</taxon>
        <taxon>Clostridiaceae</taxon>
        <taxon>Clostridium</taxon>
    </lineage>
</organism>
<dbReference type="GO" id="GO:0016052">
    <property type="term" value="P:carbohydrate catabolic process"/>
    <property type="evidence" value="ECO:0007669"/>
    <property type="project" value="TreeGrafter"/>
</dbReference>
<dbReference type="PANTHER" id="PTHR34135:SF2">
    <property type="entry name" value="LYSOZYME"/>
    <property type="match status" value="1"/>
</dbReference>
<dbReference type="GO" id="GO:0003796">
    <property type="term" value="F:lysozyme activity"/>
    <property type="evidence" value="ECO:0007669"/>
    <property type="project" value="InterPro"/>
</dbReference>
<dbReference type="SMART" id="SM00641">
    <property type="entry name" value="Glyco_25"/>
    <property type="match status" value="1"/>
</dbReference>
<feature type="non-terminal residue" evidence="4">
    <location>
        <position position="195"/>
    </location>
</feature>
<dbReference type="PROSITE" id="PS51904">
    <property type="entry name" value="GLYCOSYL_HYDROL_F25_2"/>
    <property type="match status" value="1"/>
</dbReference>
<gene>
    <name evidence="4" type="ORF">GBZ86_16590</name>
</gene>
<dbReference type="EMBL" id="WHJC01000607">
    <property type="protein sequence ID" value="MPQ45330.1"/>
    <property type="molecule type" value="Genomic_DNA"/>
</dbReference>
<proteinExistence type="inferred from homology"/>
<keyword evidence="2" id="KW-0378">Hydrolase</keyword>
<evidence type="ECO:0000256" key="1">
    <source>
        <dbReference type="ARBA" id="ARBA00010646"/>
    </source>
</evidence>
<evidence type="ECO:0000313" key="4">
    <source>
        <dbReference type="EMBL" id="MPQ45330.1"/>
    </source>
</evidence>
<sequence>MKNKSEGTLQGISISHWQRYVNFAQIKKRGIKVVYIKATEGTFYIDPTLTRNYTDARAEGLLVGFYHCLRPIDEADAVDQAKHFISTISDINYDCKLALNLEFEDTVEKYLLNKISEIFLKEIKKLTGEDAIICTTTNFAKKNLNTSLSKYPLWIVDFQKEVPDENFIWDDWVGFQYSNSEMIDGVSGNGEMSFF</sequence>
<comment type="similarity">
    <text evidence="1">Belongs to the glycosyl hydrolase 25 family.</text>
</comment>
<reference evidence="4 5" key="1">
    <citation type="submission" date="2019-10" db="EMBL/GenBank/DDBJ databases">
        <title>The Genome Sequence of Clostridium tarantellae Isolated from Fish Brain.</title>
        <authorList>
            <person name="Bano L."/>
            <person name="Kiel M."/>
            <person name="Sales G."/>
            <person name="Doxey A.C."/>
            <person name="Mansfield M.J."/>
            <person name="Schiavone M."/>
            <person name="Rossetto O."/>
            <person name="Pirazzini M."/>
            <person name="Dobrindt U."/>
            <person name="Montecucco C."/>
        </authorList>
    </citation>
    <scope>NUCLEOTIDE SEQUENCE [LARGE SCALE GENOMIC DNA]</scope>
    <source>
        <strain evidence="4 5">DSM 3997</strain>
    </source>
</reference>
<dbReference type="SUPFAM" id="SSF51445">
    <property type="entry name" value="(Trans)glycosidases"/>
    <property type="match status" value="1"/>
</dbReference>
<keyword evidence="3" id="KW-0326">Glycosidase</keyword>
<evidence type="ECO:0000313" key="5">
    <source>
        <dbReference type="Proteomes" id="UP000430345"/>
    </source>
</evidence>
<dbReference type="RefSeq" id="WP_268817452.1">
    <property type="nucleotide sequence ID" value="NZ_WHJC01000607.1"/>
</dbReference>
<accession>A0A6I1MRJ0</accession>
<evidence type="ECO:0000256" key="2">
    <source>
        <dbReference type="ARBA" id="ARBA00022801"/>
    </source>
</evidence>
<evidence type="ECO:0000256" key="3">
    <source>
        <dbReference type="ARBA" id="ARBA00023295"/>
    </source>
</evidence>
<protein>
    <submittedName>
        <fullName evidence="4">Autolytic lysozyme</fullName>
    </submittedName>
</protein>
<dbReference type="Pfam" id="PF01183">
    <property type="entry name" value="Glyco_hydro_25"/>
    <property type="match status" value="1"/>
</dbReference>